<gene>
    <name evidence="1" type="ORF">HJG63_003855</name>
</gene>
<dbReference type="InterPro" id="IPR036291">
    <property type="entry name" value="NAD(P)-bd_dom_sf"/>
</dbReference>
<dbReference type="Proteomes" id="UP000593571">
    <property type="component" value="Unassembled WGS sequence"/>
</dbReference>
<evidence type="ECO:0000313" key="2">
    <source>
        <dbReference type="Proteomes" id="UP000593571"/>
    </source>
</evidence>
<sequence>MSPQSQAFSLRRLVLPAPYSHSLCGSAASRSGYESACKDFVPDDVEVQVPGRAVLVTGGNSGIGKAIATR</sequence>
<accession>A0A7J8DVY6</accession>
<reference evidence="1 2" key="1">
    <citation type="journal article" date="2020" name="Nature">
        <title>Six reference-quality genomes reveal evolution of bat adaptations.</title>
        <authorList>
            <person name="Jebb D."/>
            <person name="Huang Z."/>
            <person name="Pippel M."/>
            <person name="Hughes G.M."/>
            <person name="Lavrichenko K."/>
            <person name="Devanna P."/>
            <person name="Winkler S."/>
            <person name="Jermiin L.S."/>
            <person name="Skirmuntt E.C."/>
            <person name="Katzourakis A."/>
            <person name="Burkitt-Gray L."/>
            <person name="Ray D.A."/>
            <person name="Sullivan K.A.M."/>
            <person name="Roscito J.G."/>
            <person name="Kirilenko B.M."/>
            <person name="Davalos L.M."/>
            <person name="Corthals A.P."/>
            <person name="Power M.L."/>
            <person name="Jones G."/>
            <person name="Ransome R.D."/>
            <person name="Dechmann D.K.N."/>
            <person name="Locatelli A.G."/>
            <person name="Puechmaille S.J."/>
            <person name="Fedrigo O."/>
            <person name="Jarvis E.D."/>
            <person name="Hiller M."/>
            <person name="Vernes S.C."/>
            <person name="Myers E.W."/>
            <person name="Teeling E.C."/>
        </authorList>
    </citation>
    <scope>NUCLEOTIDE SEQUENCE [LARGE SCALE GENOMIC DNA]</scope>
    <source>
        <strain evidence="1">MRouAeg1</strain>
        <tissue evidence="1">Muscle</tissue>
    </source>
</reference>
<keyword evidence="2" id="KW-1185">Reference proteome</keyword>
<dbReference type="EMBL" id="JACASE010000011">
    <property type="protein sequence ID" value="KAF6427398.1"/>
    <property type="molecule type" value="Genomic_DNA"/>
</dbReference>
<proteinExistence type="predicted"/>
<protein>
    <submittedName>
        <fullName evidence="1">Dehydrogenase/reductase 12</fullName>
    </submittedName>
</protein>
<name>A0A7J8DVY6_ROUAE</name>
<dbReference type="SUPFAM" id="SSF51735">
    <property type="entry name" value="NAD(P)-binding Rossmann-fold domains"/>
    <property type="match status" value="1"/>
</dbReference>
<dbReference type="AlphaFoldDB" id="A0A7J8DVY6"/>
<organism evidence="1 2">
    <name type="scientific">Rousettus aegyptiacus</name>
    <name type="common">Egyptian fruit bat</name>
    <name type="synonym">Pteropus aegyptiacus</name>
    <dbReference type="NCBI Taxonomy" id="9407"/>
    <lineage>
        <taxon>Eukaryota</taxon>
        <taxon>Metazoa</taxon>
        <taxon>Chordata</taxon>
        <taxon>Craniata</taxon>
        <taxon>Vertebrata</taxon>
        <taxon>Euteleostomi</taxon>
        <taxon>Mammalia</taxon>
        <taxon>Eutheria</taxon>
        <taxon>Laurasiatheria</taxon>
        <taxon>Chiroptera</taxon>
        <taxon>Yinpterochiroptera</taxon>
        <taxon>Pteropodoidea</taxon>
        <taxon>Pteropodidae</taxon>
        <taxon>Rousettinae</taxon>
        <taxon>Rousettus</taxon>
    </lineage>
</organism>
<comment type="caution">
    <text evidence="1">The sequence shown here is derived from an EMBL/GenBank/DDBJ whole genome shotgun (WGS) entry which is preliminary data.</text>
</comment>
<evidence type="ECO:0000313" key="1">
    <source>
        <dbReference type="EMBL" id="KAF6427398.1"/>
    </source>
</evidence>